<dbReference type="HOGENOM" id="CLU_1051996_0_0_1"/>
<feature type="non-terminal residue" evidence="2">
    <location>
        <position position="1"/>
    </location>
</feature>
<protein>
    <submittedName>
        <fullName evidence="2 3">Uncharacterized protein</fullName>
    </submittedName>
</protein>
<dbReference type="EMBL" id="ABJB010834747">
    <property type="status" value="NOT_ANNOTATED_CDS"/>
    <property type="molecule type" value="Genomic_DNA"/>
</dbReference>
<dbReference type="EnsemblMetazoa" id="ISCW018051-RA">
    <property type="protein sequence ID" value="ISCW018051-PA"/>
    <property type="gene ID" value="ISCW018051"/>
</dbReference>
<dbReference type="InParanoid" id="B7PGF9"/>
<evidence type="ECO:0000313" key="2">
    <source>
        <dbReference type="EMBL" id="EEC05681.1"/>
    </source>
</evidence>
<sequence>IAKPFQTAQTASSSMHWRGAAACTSSVTSAASTSVAVAINPSKWERSAAGLRFARSLAFTPIIPETVFFICGTKISMNCRNCWRRKLWPSTKTRRRTGKRLPSVRSPNRRRRQRASKTIFVGNVSKPAWPGCAERITSSTSGNSYSDIALIRYPFLTWTNWSWYSSGRISGCPPVTSSPIGNTKTPSSRLSRRTYHWKEAPERAEKLCQSTLGTRKSQDTFSTTNVRGSGTKKSSCPRMKNTTSRRCGELCSRNEELSLLKLHFF</sequence>
<dbReference type="AlphaFoldDB" id="B7PGF9"/>
<gene>
    <name evidence="2" type="ORF">IscW_ISCW018051</name>
</gene>
<dbReference type="Proteomes" id="UP000001555">
    <property type="component" value="Unassembled WGS sequence"/>
</dbReference>
<dbReference type="EMBL" id="DS707992">
    <property type="protein sequence ID" value="EEC05681.1"/>
    <property type="molecule type" value="Genomic_DNA"/>
</dbReference>
<reference evidence="3" key="2">
    <citation type="submission" date="2020-05" db="UniProtKB">
        <authorList>
            <consortium name="EnsemblMetazoa"/>
        </authorList>
    </citation>
    <scope>IDENTIFICATION</scope>
    <source>
        <strain evidence="3">wikel</strain>
    </source>
</reference>
<accession>B7PGF9</accession>
<organism>
    <name type="scientific">Ixodes scapularis</name>
    <name type="common">Black-legged tick</name>
    <name type="synonym">Deer tick</name>
    <dbReference type="NCBI Taxonomy" id="6945"/>
    <lineage>
        <taxon>Eukaryota</taxon>
        <taxon>Metazoa</taxon>
        <taxon>Ecdysozoa</taxon>
        <taxon>Arthropoda</taxon>
        <taxon>Chelicerata</taxon>
        <taxon>Arachnida</taxon>
        <taxon>Acari</taxon>
        <taxon>Parasitiformes</taxon>
        <taxon>Ixodida</taxon>
        <taxon>Ixodoidea</taxon>
        <taxon>Ixodidae</taxon>
        <taxon>Ixodinae</taxon>
        <taxon>Ixodes</taxon>
    </lineage>
</organism>
<evidence type="ECO:0000313" key="4">
    <source>
        <dbReference type="Proteomes" id="UP000001555"/>
    </source>
</evidence>
<dbReference type="EMBL" id="ABJB010370727">
    <property type="status" value="NOT_ANNOTATED_CDS"/>
    <property type="molecule type" value="Genomic_DNA"/>
</dbReference>
<proteinExistence type="predicted"/>
<evidence type="ECO:0000256" key="1">
    <source>
        <dbReference type="SAM" id="MobiDB-lite"/>
    </source>
</evidence>
<dbReference type="VEuPathDB" id="VectorBase:ISCI018051"/>
<feature type="region of interest" description="Disordered" evidence="1">
    <location>
        <begin position="93"/>
        <end position="114"/>
    </location>
</feature>
<dbReference type="VEuPathDB" id="VectorBase:ISCW018051"/>
<evidence type="ECO:0000313" key="3">
    <source>
        <dbReference type="EnsemblMetazoa" id="ISCW018051-PA"/>
    </source>
</evidence>
<feature type="region of interest" description="Disordered" evidence="1">
    <location>
        <begin position="219"/>
        <end position="239"/>
    </location>
</feature>
<reference evidence="2 4" key="1">
    <citation type="submission" date="2008-03" db="EMBL/GenBank/DDBJ databases">
        <title>Annotation of Ixodes scapularis.</title>
        <authorList>
            <consortium name="Ixodes scapularis Genome Project Consortium"/>
            <person name="Caler E."/>
            <person name="Hannick L.I."/>
            <person name="Bidwell S."/>
            <person name="Joardar V."/>
            <person name="Thiagarajan M."/>
            <person name="Amedeo P."/>
            <person name="Galinsky K.J."/>
            <person name="Schobel S."/>
            <person name="Inman J."/>
            <person name="Hostetler J."/>
            <person name="Miller J."/>
            <person name="Hammond M."/>
            <person name="Megy K."/>
            <person name="Lawson D."/>
            <person name="Kodira C."/>
            <person name="Sutton G."/>
            <person name="Meyer J."/>
            <person name="Hill C.A."/>
            <person name="Birren B."/>
            <person name="Nene V."/>
            <person name="Collins F."/>
            <person name="Alarcon-Chaidez F."/>
            <person name="Wikel S."/>
            <person name="Strausberg R."/>
        </authorList>
    </citation>
    <scope>NUCLEOTIDE SEQUENCE [LARGE SCALE GENOMIC DNA]</scope>
    <source>
        <strain evidence="4">Wikel</strain>
        <strain evidence="2">Wikel colony</strain>
    </source>
</reference>
<name>B7PGF9_IXOSC</name>
<dbReference type="PaxDb" id="6945-B7PGF9"/>
<keyword evidence="4" id="KW-1185">Reference proteome</keyword>